<name>A0ACB9EA27_9ASTR</name>
<keyword evidence="2" id="KW-1185">Reference proteome</keyword>
<dbReference type="EMBL" id="CM042035">
    <property type="protein sequence ID" value="KAI3755545.1"/>
    <property type="molecule type" value="Genomic_DNA"/>
</dbReference>
<reference evidence="2" key="1">
    <citation type="journal article" date="2022" name="Mol. Ecol. Resour.">
        <title>The genomes of chicory, endive, great burdock and yacon provide insights into Asteraceae palaeo-polyploidization history and plant inulin production.</title>
        <authorList>
            <person name="Fan W."/>
            <person name="Wang S."/>
            <person name="Wang H."/>
            <person name="Wang A."/>
            <person name="Jiang F."/>
            <person name="Liu H."/>
            <person name="Zhao H."/>
            <person name="Xu D."/>
            <person name="Zhang Y."/>
        </authorList>
    </citation>
    <scope>NUCLEOTIDE SEQUENCE [LARGE SCALE GENOMIC DNA]</scope>
    <source>
        <strain evidence="2">cv. Yunnan</strain>
    </source>
</reference>
<accession>A0ACB9EA27</accession>
<organism evidence="1 2">
    <name type="scientific">Smallanthus sonchifolius</name>
    <dbReference type="NCBI Taxonomy" id="185202"/>
    <lineage>
        <taxon>Eukaryota</taxon>
        <taxon>Viridiplantae</taxon>
        <taxon>Streptophyta</taxon>
        <taxon>Embryophyta</taxon>
        <taxon>Tracheophyta</taxon>
        <taxon>Spermatophyta</taxon>
        <taxon>Magnoliopsida</taxon>
        <taxon>eudicotyledons</taxon>
        <taxon>Gunneridae</taxon>
        <taxon>Pentapetalae</taxon>
        <taxon>asterids</taxon>
        <taxon>campanulids</taxon>
        <taxon>Asterales</taxon>
        <taxon>Asteraceae</taxon>
        <taxon>Asteroideae</taxon>
        <taxon>Heliantheae alliance</taxon>
        <taxon>Millerieae</taxon>
        <taxon>Smallanthus</taxon>
    </lineage>
</organism>
<sequence>MAAAGTAVRTLVCLFGCVGFSGFVYVFVMDRYSSCFDLKNRWLMVEDLSFFINLGVIATWVFYKESSWIVAAILTVLLTVFASVATCLYIITQFLKLSPEEFSKDPLYFVLVTRNNRDVNGHKKGLSVVTVKVIFSALGCLVLGSFIYLLIVDGSPFHANVFSSCMIGTLLDFYATVAVLSLWVAYKESSWINAFLWILLLVCFGGAPVVLFAASATCFRYNLQQHSQRFVVK</sequence>
<comment type="caution">
    <text evidence="1">The sequence shown here is derived from an EMBL/GenBank/DDBJ whole genome shotgun (WGS) entry which is preliminary data.</text>
</comment>
<reference evidence="1 2" key="2">
    <citation type="journal article" date="2022" name="Mol. Ecol. Resour.">
        <title>The genomes of chicory, endive, great burdock and yacon provide insights into Asteraceae paleo-polyploidization history and plant inulin production.</title>
        <authorList>
            <person name="Fan W."/>
            <person name="Wang S."/>
            <person name="Wang H."/>
            <person name="Wang A."/>
            <person name="Jiang F."/>
            <person name="Liu H."/>
            <person name="Zhao H."/>
            <person name="Xu D."/>
            <person name="Zhang Y."/>
        </authorList>
    </citation>
    <scope>NUCLEOTIDE SEQUENCE [LARGE SCALE GENOMIC DNA]</scope>
    <source>
        <strain evidence="2">cv. Yunnan</strain>
        <tissue evidence="1">Leaves</tissue>
    </source>
</reference>
<protein>
    <submittedName>
        <fullName evidence="1">Uncharacterized protein</fullName>
    </submittedName>
</protein>
<gene>
    <name evidence="1" type="ORF">L1987_55348</name>
</gene>
<proteinExistence type="predicted"/>
<evidence type="ECO:0000313" key="2">
    <source>
        <dbReference type="Proteomes" id="UP001056120"/>
    </source>
</evidence>
<dbReference type="Proteomes" id="UP001056120">
    <property type="component" value="Linkage Group LG18"/>
</dbReference>
<evidence type="ECO:0000313" key="1">
    <source>
        <dbReference type="EMBL" id="KAI3755545.1"/>
    </source>
</evidence>